<evidence type="ECO:0000313" key="2">
    <source>
        <dbReference type="Proteomes" id="UP000789920"/>
    </source>
</evidence>
<evidence type="ECO:0000313" key="1">
    <source>
        <dbReference type="EMBL" id="CAG8694665.1"/>
    </source>
</evidence>
<name>A0ACA9P7D5_9GLOM</name>
<protein>
    <submittedName>
        <fullName evidence="1">11813_t:CDS:1</fullName>
    </submittedName>
</protein>
<comment type="caution">
    <text evidence="1">The sequence shown here is derived from an EMBL/GenBank/DDBJ whole genome shotgun (WGS) entry which is preliminary data.</text>
</comment>
<gene>
    <name evidence="1" type="ORF">RPERSI_LOCUS9721</name>
</gene>
<dbReference type="EMBL" id="CAJVQC010018595">
    <property type="protein sequence ID" value="CAG8694665.1"/>
    <property type="molecule type" value="Genomic_DNA"/>
</dbReference>
<proteinExistence type="predicted"/>
<keyword evidence="2" id="KW-1185">Reference proteome</keyword>
<feature type="non-terminal residue" evidence="1">
    <location>
        <position position="1"/>
    </location>
</feature>
<accession>A0ACA9P7D5</accession>
<dbReference type="Proteomes" id="UP000789920">
    <property type="component" value="Unassembled WGS sequence"/>
</dbReference>
<organism evidence="1 2">
    <name type="scientific">Racocetra persica</name>
    <dbReference type="NCBI Taxonomy" id="160502"/>
    <lineage>
        <taxon>Eukaryota</taxon>
        <taxon>Fungi</taxon>
        <taxon>Fungi incertae sedis</taxon>
        <taxon>Mucoromycota</taxon>
        <taxon>Glomeromycotina</taxon>
        <taxon>Glomeromycetes</taxon>
        <taxon>Diversisporales</taxon>
        <taxon>Gigasporaceae</taxon>
        <taxon>Racocetra</taxon>
    </lineage>
</organism>
<sequence>GNKVKTPKMRTFIKTQLSQLDRILQLEKEQEDPRIRTGLRQLKQRLNSMETNYKYVSQLSRQQTNEHIQKIERKNRNLVKDLEKEYGYITNQALNLDRKDFEAMQEQMEQCESKLLRKQYQAKYRKLLGVSLENLDKMHDVEDEEERMFQEQQRARRQGLELPETLSPKHPYHEEYLPTVNELRETEQMADR</sequence>
<reference evidence="1" key="1">
    <citation type="submission" date="2021-06" db="EMBL/GenBank/DDBJ databases">
        <authorList>
            <person name="Kallberg Y."/>
            <person name="Tangrot J."/>
            <person name="Rosling A."/>
        </authorList>
    </citation>
    <scope>NUCLEOTIDE SEQUENCE</scope>
    <source>
        <strain evidence="1">MA461A</strain>
    </source>
</reference>